<proteinExistence type="predicted"/>
<evidence type="ECO:0000313" key="1">
    <source>
        <dbReference type="EMBL" id="SVB60463.1"/>
    </source>
</evidence>
<accession>A0A382FE32</accession>
<organism evidence="1">
    <name type="scientific">marine metagenome</name>
    <dbReference type="NCBI Taxonomy" id="408172"/>
    <lineage>
        <taxon>unclassified sequences</taxon>
        <taxon>metagenomes</taxon>
        <taxon>ecological metagenomes</taxon>
    </lineage>
</organism>
<gene>
    <name evidence="1" type="ORF">METZ01_LOCUS213317</name>
</gene>
<reference evidence="1" key="1">
    <citation type="submission" date="2018-05" db="EMBL/GenBank/DDBJ databases">
        <authorList>
            <person name="Lanie J.A."/>
            <person name="Ng W.-L."/>
            <person name="Kazmierczak K.M."/>
            <person name="Andrzejewski T.M."/>
            <person name="Davidsen T.M."/>
            <person name="Wayne K.J."/>
            <person name="Tettelin H."/>
            <person name="Glass J.I."/>
            <person name="Rusch D."/>
            <person name="Podicherti R."/>
            <person name="Tsui H.-C.T."/>
            <person name="Winkler M.E."/>
        </authorList>
    </citation>
    <scope>NUCLEOTIDE SEQUENCE</scope>
</reference>
<sequence>MENLVFYHLEYVGPGSIKHPGVTFARWWRL</sequence>
<protein>
    <submittedName>
        <fullName evidence="1">Uncharacterized protein</fullName>
    </submittedName>
</protein>
<dbReference type="EMBL" id="UINC01049103">
    <property type="protein sequence ID" value="SVB60463.1"/>
    <property type="molecule type" value="Genomic_DNA"/>
</dbReference>
<name>A0A382FE32_9ZZZZ</name>
<dbReference type="AlphaFoldDB" id="A0A382FE32"/>